<keyword evidence="2" id="KW-0647">Proteasome</keyword>
<evidence type="ECO:0000313" key="2">
    <source>
        <dbReference type="EMBL" id="KZV24433.1"/>
    </source>
</evidence>
<accession>A0A2Z7ASI8</accession>
<reference evidence="2 3" key="1">
    <citation type="journal article" date="2015" name="Proc. Natl. Acad. Sci. U.S.A.">
        <title>The resurrection genome of Boea hygrometrica: A blueprint for survival of dehydration.</title>
        <authorList>
            <person name="Xiao L."/>
            <person name="Yang G."/>
            <person name="Zhang L."/>
            <person name="Yang X."/>
            <person name="Zhao S."/>
            <person name="Ji Z."/>
            <person name="Zhou Q."/>
            <person name="Hu M."/>
            <person name="Wang Y."/>
            <person name="Chen M."/>
            <person name="Xu Y."/>
            <person name="Jin H."/>
            <person name="Xiao X."/>
            <person name="Hu G."/>
            <person name="Bao F."/>
            <person name="Hu Y."/>
            <person name="Wan P."/>
            <person name="Li L."/>
            <person name="Deng X."/>
            <person name="Kuang T."/>
            <person name="Xiang C."/>
            <person name="Zhu J.K."/>
            <person name="Oliver M.J."/>
            <person name="He Y."/>
        </authorList>
    </citation>
    <scope>NUCLEOTIDE SEQUENCE [LARGE SCALE GENOMIC DNA]</scope>
    <source>
        <strain evidence="3">cv. XS01</strain>
    </source>
</reference>
<feature type="compositionally biased region" description="Basic and acidic residues" evidence="1">
    <location>
        <begin position="70"/>
        <end position="79"/>
    </location>
</feature>
<name>A0A2Z7ASI8_9LAMI</name>
<sequence>MPVNLIFSRDIGHFPLLAFNSSFSLDEFQRLFQAAVDRQSGPRPEPRILRQPALEGLKNSTRTESPSCGDRNKSDHEAAARAATGGGAWRSAAARGARRRREVCGEERGGGQVEARV</sequence>
<evidence type="ECO:0000256" key="1">
    <source>
        <dbReference type="SAM" id="MobiDB-lite"/>
    </source>
</evidence>
<feature type="region of interest" description="Disordered" evidence="1">
    <location>
        <begin position="36"/>
        <end position="117"/>
    </location>
</feature>
<evidence type="ECO:0000313" key="3">
    <source>
        <dbReference type="Proteomes" id="UP000250235"/>
    </source>
</evidence>
<dbReference type="AlphaFoldDB" id="A0A2Z7ASI8"/>
<gene>
    <name evidence="2" type="ORF">F511_24228</name>
</gene>
<proteinExistence type="predicted"/>
<dbReference type="EMBL" id="KV012816">
    <property type="protein sequence ID" value="KZV24433.1"/>
    <property type="molecule type" value="Genomic_DNA"/>
</dbReference>
<feature type="compositionally biased region" description="Basic and acidic residues" evidence="1">
    <location>
        <begin position="102"/>
        <end position="117"/>
    </location>
</feature>
<protein>
    <submittedName>
        <fullName evidence="2">26S proteasome non-ATPase regulatory subunit 1A</fullName>
    </submittedName>
</protein>
<keyword evidence="3" id="KW-1185">Reference proteome</keyword>
<dbReference type="Proteomes" id="UP000250235">
    <property type="component" value="Unassembled WGS sequence"/>
</dbReference>
<dbReference type="GO" id="GO:0000502">
    <property type="term" value="C:proteasome complex"/>
    <property type="evidence" value="ECO:0007669"/>
    <property type="project" value="UniProtKB-KW"/>
</dbReference>
<organism evidence="2 3">
    <name type="scientific">Dorcoceras hygrometricum</name>
    <dbReference type="NCBI Taxonomy" id="472368"/>
    <lineage>
        <taxon>Eukaryota</taxon>
        <taxon>Viridiplantae</taxon>
        <taxon>Streptophyta</taxon>
        <taxon>Embryophyta</taxon>
        <taxon>Tracheophyta</taxon>
        <taxon>Spermatophyta</taxon>
        <taxon>Magnoliopsida</taxon>
        <taxon>eudicotyledons</taxon>
        <taxon>Gunneridae</taxon>
        <taxon>Pentapetalae</taxon>
        <taxon>asterids</taxon>
        <taxon>lamiids</taxon>
        <taxon>Lamiales</taxon>
        <taxon>Gesneriaceae</taxon>
        <taxon>Didymocarpoideae</taxon>
        <taxon>Trichosporeae</taxon>
        <taxon>Loxocarpinae</taxon>
        <taxon>Dorcoceras</taxon>
    </lineage>
</organism>